<feature type="region of interest" description="Disordered" evidence="5">
    <location>
        <begin position="1"/>
        <end position="49"/>
    </location>
</feature>
<feature type="transmembrane region" description="Helical" evidence="6">
    <location>
        <begin position="128"/>
        <end position="154"/>
    </location>
</feature>
<evidence type="ECO:0000256" key="4">
    <source>
        <dbReference type="ARBA" id="ARBA00023136"/>
    </source>
</evidence>
<evidence type="ECO:0000256" key="3">
    <source>
        <dbReference type="ARBA" id="ARBA00022989"/>
    </source>
</evidence>
<feature type="compositionally biased region" description="Low complexity" evidence="5">
    <location>
        <begin position="12"/>
        <end position="46"/>
    </location>
</feature>
<dbReference type="GO" id="GO:0022857">
    <property type="term" value="F:transmembrane transporter activity"/>
    <property type="evidence" value="ECO:0007669"/>
    <property type="project" value="InterPro"/>
</dbReference>
<accession>A0A1L7RQM4</accession>
<feature type="transmembrane region" description="Helical" evidence="6">
    <location>
        <begin position="96"/>
        <end position="116"/>
    </location>
</feature>
<reference evidence="8" key="1">
    <citation type="submission" date="2014-07" db="EMBL/GenBank/DDBJ databases">
        <authorList>
            <person name="Zhang J.E."/>
            <person name="Yang H."/>
            <person name="Guo J."/>
            <person name="Deng Z."/>
            <person name="Luo H."/>
            <person name="Luo M."/>
            <person name="Zhao B."/>
        </authorList>
    </citation>
    <scope>NUCLEOTIDE SEQUENCE</scope>
    <source>
        <strain evidence="8">AM4</strain>
    </source>
</reference>
<feature type="domain" description="Major facilitator superfamily (MFS) profile" evidence="7">
    <location>
        <begin position="63"/>
        <end position="497"/>
    </location>
</feature>
<dbReference type="InterPro" id="IPR011701">
    <property type="entry name" value="MFS"/>
</dbReference>
<feature type="transmembrane region" description="Helical" evidence="6">
    <location>
        <begin position="213"/>
        <end position="232"/>
    </location>
</feature>
<keyword evidence="3 6" id="KW-1133">Transmembrane helix</keyword>
<dbReference type="GO" id="GO:0005886">
    <property type="term" value="C:plasma membrane"/>
    <property type="evidence" value="ECO:0007669"/>
    <property type="project" value="UniProtKB-SubCell"/>
</dbReference>
<dbReference type="RefSeq" id="WP_244671666.1">
    <property type="nucleotide sequence ID" value="NZ_LK995527.1"/>
</dbReference>
<evidence type="ECO:0000256" key="1">
    <source>
        <dbReference type="ARBA" id="ARBA00004651"/>
    </source>
</evidence>
<dbReference type="AlphaFoldDB" id="A0A1L7RQM4"/>
<feature type="transmembrane region" description="Helical" evidence="6">
    <location>
        <begin position="253"/>
        <end position="270"/>
    </location>
</feature>
<dbReference type="PANTHER" id="PTHR23501">
    <property type="entry name" value="MAJOR FACILITATOR SUPERFAMILY"/>
    <property type="match status" value="1"/>
</dbReference>
<keyword evidence="2 6" id="KW-0812">Transmembrane</keyword>
<name>A0A1L7RQM4_9ACTO</name>
<proteinExistence type="predicted"/>
<feature type="transmembrane region" description="Helical" evidence="6">
    <location>
        <begin position="305"/>
        <end position="325"/>
    </location>
</feature>
<organism evidence="8">
    <name type="scientific">Actinomyces succiniciruminis</name>
    <dbReference type="NCBI Taxonomy" id="1522002"/>
    <lineage>
        <taxon>Bacteria</taxon>
        <taxon>Bacillati</taxon>
        <taxon>Actinomycetota</taxon>
        <taxon>Actinomycetes</taxon>
        <taxon>Actinomycetales</taxon>
        <taxon>Actinomycetaceae</taxon>
        <taxon>Actinomyces</taxon>
    </lineage>
</organism>
<feature type="transmembrane region" description="Helical" evidence="6">
    <location>
        <begin position="337"/>
        <end position="359"/>
    </location>
</feature>
<comment type="subcellular location">
    <subcellularLocation>
        <location evidence="1">Cell membrane</location>
        <topology evidence="1">Multi-pass membrane protein</topology>
    </subcellularLocation>
</comment>
<feature type="transmembrane region" description="Helical" evidence="6">
    <location>
        <begin position="276"/>
        <end position="293"/>
    </location>
</feature>
<feature type="transmembrane region" description="Helical" evidence="6">
    <location>
        <begin position="185"/>
        <end position="207"/>
    </location>
</feature>
<dbReference type="PANTHER" id="PTHR23501:SF154">
    <property type="entry name" value="MULTIDRUG-EFFLUX TRANSPORTER RV1634-RELATED"/>
    <property type="match status" value="1"/>
</dbReference>
<dbReference type="Pfam" id="PF07690">
    <property type="entry name" value="MFS_1"/>
    <property type="match status" value="1"/>
</dbReference>
<keyword evidence="4 6" id="KW-0472">Membrane</keyword>
<dbReference type="SUPFAM" id="SSF103473">
    <property type="entry name" value="MFS general substrate transporter"/>
    <property type="match status" value="1"/>
</dbReference>
<feature type="transmembrane region" description="Helical" evidence="6">
    <location>
        <begin position="54"/>
        <end position="76"/>
    </location>
</feature>
<evidence type="ECO:0000256" key="6">
    <source>
        <dbReference type="SAM" id="Phobius"/>
    </source>
</evidence>
<evidence type="ECO:0000313" key="8">
    <source>
        <dbReference type="EMBL" id="CED91992.1"/>
    </source>
</evidence>
<evidence type="ECO:0000256" key="2">
    <source>
        <dbReference type="ARBA" id="ARBA00022692"/>
    </source>
</evidence>
<feature type="transmembrane region" description="Helical" evidence="6">
    <location>
        <begin position="474"/>
        <end position="493"/>
    </location>
</feature>
<dbReference type="EMBL" id="LK995527">
    <property type="protein sequence ID" value="CED91992.1"/>
    <property type="molecule type" value="Genomic_DNA"/>
</dbReference>
<dbReference type="InterPro" id="IPR036259">
    <property type="entry name" value="MFS_trans_sf"/>
</dbReference>
<feature type="transmembrane region" description="Helical" evidence="6">
    <location>
        <begin position="160"/>
        <end position="178"/>
    </location>
</feature>
<dbReference type="InterPro" id="IPR020846">
    <property type="entry name" value="MFS_dom"/>
</dbReference>
<feature type="transmembrane region" description="Helical" evidence="6">
    <location>
        <begin position="371"/>
        <end position="393"/>
    </location>
</feature>
<evidence type="ECO:0000259" key="7">
    <source>
        <dbReference type="PROSITE" id="PS50850"/>
    </source>
</evidence>
<sequence length="497" mass="50032">MSSRESDVPETGDPTSADGPAAAGPSPGAAGPNPGAAGAAVPGVPSSPQPSLRALVTTPVGHLATAMLVVELLAGMQTYINQTVLPLVATDLGARAHYGLVTAAAMVPTFLTMPLGGSMLARWRADRLMTVLTAVLVAGAVTGALAPSVGVYVAGEVLRGLAAGALATVSMGVLVAGLPETWRRLYLAAGSATWIVSSILGPGYAAAVSQTWGWRWALVAYVPLLVAARLVMAREIRGLHVEDDEARPPLVPALAMAAGVAGIGAVPAASAWFTPVGAAGLAAVVWACARVFPAGTMRLAPGRRAALATLAWLCATYFTLDYLVSPAAHDVLGLGPAAVGWALTCAGLTWSSIAIWTAAHPAREPRRFRARVGAGGACFAVGGALMTFTFAGVTPWWCLHVGFATAGTGMGLTHQDTMIRCVTAPEDLGGAPDDISQARIATSVTVANAAGAAALGTLTTAFIAPSAAGVQAGLLVPTTAILTLALTLTPLLARRAA</sequence>
<protein>
    <submittedName>
        <fullName evidence="8">Multidrug resistance efflux protein</fullName>
    </submittedName>
</protein>
<evidence type="ECO:0000256" key="5">
    <source>
        <dbReference type="SAM" id="MobiDB-lite"/>
    </source>
</evidence>
<gene>
    <name evidence="8" type="ORF">AAM4_2160</name>
</gene>
<dbReference type="PROSITE" id="PS50850">
    <property type="entry name" value="MFS"/>
    <property type="match status" value="1"/>
</dbReference>
<dbReference type="Gene3D" id="1.20.1250.20">
    <property type="entry name" value="MFS general substrate transporter like domains"/>
    <property type="match status" value="1"/>
</dbReference>